<dbReference type="AlphaFoldDB" id="G5IDA2"/>
<dbReference type="OrthoDB" id="9780884at2"/>
<evidence type="ECO:0000256" key="2">
    <source>
        <dbReference type="ARBA" id="ARBA00022801"/>
    </source>
</evidence>
<evidence type="ECO:0000313" key="4">
    <source>
        <dbReference type="EMBL" id="EHI60549.1"/>
    </source>
</evidence>
<dbReference type="EMBL" id="ADLN01000015">
    <property type="protein sequence ID" value="EHI60549.1"/>
    <property type="molecule type" value="Genomic_DNA"/>
</dbReference>
<dbReference type="GO" id="GO:0016020">
    <property type="term" value="C:membrane"/>
    <property type="evidence" value="ECO:0007669"/>
    <property type="project" value="GOC"/>
</dbReference>
<organism evidence="4 5">
    <name type="scientific">Hungatella hathewayi WAL-18680</name>
    <dbReference type="NCBI Taxonomy" id="742737"/>
    <lineage>
        <taxon>Bacteria</taxon>
        <taxon>Bacillati</taxon>
        <taxon>Bacillota</taxon>
        <taxon>Clostridia</taxon>
        <taxon>Lachnospirales</taxon>
        <taxon>Lachnospiraceae</taxon>
        <taxon>Hungatella</taxon>
    </lineage>
</organism>
<dbReference type="HOGENOM" id="CLU_025443_1_0_9"/>
<dbReference type="GO" id="GO:0009245">
    <property type="term" value="P:lipid A biosynthetic process"/>
    <property type="evidence" value="ECO:0007669"/>
    <property type="project" value="TreeGrafter"/>
</dbReference>
<keyword evidence="5" id="KW-1185">Reference proteome</keyword>
<dbReference type="PATRIC" id="fig|742737.3.peg.1497"/>
<dbReference type="InterPro" id="IPR029052">
    <property type="entry name" value="Metallo-depent_PP-like"/>
</dbReference>
<name>G5IDA2_9FIRM</name>
<keyword evidence="1" id="KW-0479">Metal-binding</keyword>
<protein>
    <recommendedName>
        <fullName evidence="3">Calcineurin-like phosphoesterase domain-containing protein</fullName>
    </recommendedName>
</protein>
<sequence length="290" mass="33299">MIWILAAVCGLLLLIYMRSEYEKKHFSVDTYEIRSEKIHEGERTFVFLSDLHDNRFGAGQKDLLEAIAKVKPDGVILGGDMMITDGSKDYVDTERALYLVRQLAGRYPVYYGFGNHESRMNWSKRQFGNVYEEYCEKLRQAGVHIVKGRERYEIGGDIAIAGVELPKECYRKFSPERLDARLLSIQMGEAEKERYQILLAHTPIMFKQYQTWGADLTLSGHFHGGTIRLPLLGGLMTPQFQFFYRYCGGRFEKNGHTLIVSRGLGTHSVNIRLNNQSQLVVVKLKGKMDQ</sequence>
<dbReference type="InterPro" id="IPR051158">
    <property type="entry name" value="Metallophosphoesterase_sf"/>
</dbReference>
<evidence type="ECO:0000259" key="3">
    <source>
        <dbReference type="Pfam" id="PF00149"/>
    </source>
</evidence>
<dbReference type="PANTHER" id="PTHR31302:SF31">
    <property type="entry name" value="PHOSPHODIESTERASE YAEI"/>
    <property type="match status" value="1"/>
</dbReference>
<dbReference type="PANTHER" id="PTHR31302">
    <property type="entry name" value="TRANSMEMBRANE PROTEIN WITH METALLOPHOSPHOESTERASE DOMAIN-RELATED"/>
    <property type="match status" value="1"/>
</dbReference>
<comment type="caution">
    <text evidence="4">The sequence shown here is derived from an EMBL/GenBank/DDBJ whole genome shotgun (WGS) entry which is preliminary data.</text>
</comment>
<proteinExistence type="predicted"/>
<dbReference type="Proteomes" id="UP000005384">
    <property type="component" value="Unassembled WGS sequence"/>
</dbReference>
<evidence type="ECO:0000256" key="1">
    <source>
        <dbReference type="ARBA" id="ARBA00022723"/>
    </source>
</evidence>
<dbReference type="InterPro" id="IPR004843">
    <property type="entry name" value="Calcineurin-like_PHP"/>
</dbReference>
<feature type="domain" description="Calcineurin-like phosphoesterase" evidence="3">
    <location>
        <begin position="44"/>
        <end position="223"/>
    </location>
</feature>
<dbReference type="Gene3D" id="3.60.21.10">
    <property type="match status" value="1"/>
</dbReference>
<dbReference type="Pfam" id="PF00149">
    <property type="entry name" value="Metallophos"/>
    <property type="match status" value="1"/>
</dbReference>
<evidence type="ECO:0000313" key="5">
    <source>
        <dbReference type="Proteomes" id="UP000005384"/>
    </source>
</evidence>
<dbReference type="RefSeq" id="WP_006779465.1">
    <property type="nucleotide sequence ID" value="NZ_CP040506.1"/>
</dbReference>
<dbReference type="SUPFAM" id="SSF56300">
    <property type="entry name" value="Metallo-dependent phosphatases"/>
    <property type="match status" value="1"/>
</dbReference>
<gene>
    <name evidence="4" type="ORF">HMPREF9473_01479</name>
</gene>
<accession>G5IDA2</accession>
<keyword evidence="2" id="KW-0378">Hydrolase</keyword>
<dbReference type="GO" id="GO:0008758">
    <property type="term" value="F:UDP-2,3-diacylglucosamine hydrolase activity"/>
    <property type="evidence" value="ECO:0007669"/>
    <property type="project" value="TreeGrafter"/>
</dbReference>
<dbReference type="GO" id="GO:0046872">
    <property type="term" value="F:metal ion binding"/>
    <property type="evidence" value="ECO:0007669"/>
    <property type="project" value="UniProtKB-KW"/>
</dbReference>
<reference evidence="4 5" key="1">
    <citation type="submission" date="2011-08" db="EMBL/GenBank/DDBJ databases">
        <title>The Genome Sequence of Clostridium hathewayi WAL-18680.</title>
        <authorList>
            <consortium name="The Broad Institute Genome Sequencing Platform"/>
            <person name="Earl A."/>
            <person name="Ward D."/>
            <person name="Feldgarden M."/>
            <person name="Gevers D."/>
            <person name="Finegold S.M."/>
            <person name="Summanen P.H."/>
            <person name="Molitoris D.R."/>
            <person name="Song M."/>
            <person name="Daigneault M."/>
            <person name="Allen-Vercoe E."/>
            <person name="Young S.K."/>
            <person name="Zeng Q."/>
            <person name="Gargeya S."/>
            <person name="Fitzgerald M."/>
            <person name="Haas B."/>
            <person name="Abouelleil A."/>
            <person name="Alvarado L."/>
            <person name="Arachchi H.M."/>
            <person name="Berlin A."/>
            <person name="Brown A."/>
            <person name="Chapman S.B."/>
            <person name="Chen Z."/>
            <person name="Dunbar C."/>
            <person name="Freedman E."/>
            <person name="Gearin G."/>
            <person name="Gellesch M."/>
            <person name="Goldberg J."/>
            <person name="Griggs A."/>
            <person name="Gujja S."/>
            <person name="Heiman D."/>
            <person name="Howarth C."/>
            <person name="Larson L."/>
            <person name="Lui A."/>
            <person name="MacDonald P.J.P."/>
            <person name="Montmayeur A."/>
            <person name="Murphy C."/>
            <person name="Neiman D."/>
            <person name="Pearson M."/>
            <person name="Priest M."/>
            <person name="Roberts A."/>
            <person name="Saif S."/>
            <person name="Shea T."/>
            <person name="Shenoy N."/>
            <person name="Sisk P."/>
            <person name="Stolte C."/>
            <person name="Sykes S."/>
            <person name="Wortman J."/>
            <person name="Nusbaum C."/>
            <person name="Birren B."/>
        </authorList>
    </citation>
    <scope>NUCLEOTIDE SEQUENCE [LARGE SCALE GENOMIC DNA]</scope>
    <source>
        <strain evidence="4 5">WAL-18680</strain>
    </source>
</reference>